<dbReference type="AlphaFoldDB" id="A0A9P0GCB2"/>
<sequence length="218" mass="24533">MPKHSRKRRRSRSRSRSRDRWLEKKLSNMQKQLDKMQKDAQNSVNNDSDNNNNSVGPFTQVSEGEEVPLVRLDSDSEQNQIEQENIASDSKEADSPDNKLGEDLLEILGSEPIQTSCFGPPVNRAIETRWAELIKKGLNDDTKKEVLNKYHLPENLILLKAPELNPEIKAAISSQILKRDDRLALKQQQLGTSISVIAEALSLSLAEEEGATISVSNY</sequence>
<reference evidence="2" key="1">
    <citation type="submission" date="2022-01" db="EMBL/GenBank/DDBJ databases">
        <authorList>
            <person name="King R."/>
        </authorList>
    </citation>
    <scope>NUCLEOTIDE SEQUENCE</scope>
</reference>
<keyword evidence="3" id="KW-1185">Reference proteome</keyword>
<feature type="compositionally biased region" description="Basic residues" evidence="1">
    <location>
        <begin position="1"/>
        <end position="15"/>
    </location>
</feature>
<dbReference type="Proteomes" id="UP001153636">
    <property type="component" value="Chromosome 5"/>
</dbReference>
<gene>
    <name evidence="2" type="ORF">PSYICH_LOCUS11111</name>
</gene>
<dbReference type="PANTHER" id="PTHR34239">
    <property type="entry name" value="APPLE DOMAIN-CONTAINING PROTEIN"/>
    <property type="match status" value="1"/>
</dbReference>
<accession>A0A9P0GCB2</accession>
<dbReference type="OrthoDB" id="6781122at2759"/>
<evidence type="ECO:0000313" key="3">
    <source>
        <dbReference type="Proteomes" id="UP001153636"/>
    </source>
</evidence>
<proteinExistence type="predicted"/>
<evidence type="ECO:0000313" key="2">
    <source>
        <dbReference type="EMBL" id="CAH1110404.1"/>
    </source>
</evidence>
<feature type="compositionally biased region" description="Polar residues" evidence="1">
    <location>
        <begin position="77"/>
        <end position="88"/>
    </location>
</feature>
<feature type="compositionally biased region" description="Low complexity" evidence="1">
    <location>
        <begin position="42"/>
        <end position="55"/>
    </location>
</feature>
<dbReference type="PANTHER" id="PTHR34239:SF2">
    <property type="entry name" value="TRANSPOSABLE ELEMENT P TRANSPOSASE_THAP9 CONSERVED DOMAIN-CONTAINING PROTEIN"/>
    <property type="match status" value="1"/>
</dbReference>
<protein>
    <submittedName>
        <fullName evidence="2">Uncharacterized protein</fullName>
    </submittedName>
</protein>
<name>A0A9P0GCB2_9CUCU</name>
<feature type="compositionally biased region" description="Basic and acidic residues" evidence="1">
    <location>
        <begin position="89"/>
        <end position="99"/>
    </location>
</feature>
<organism evidence="2 3">
    <name type="scientific">Psylliodes chrysocephalus</name>
    <dbReference type="NCBI Taxonomy" id="3402493"/>
    <lineage>
        <taxon>Eukaryota</taxon>
        <taxon>Metazoa</taxon>
        <taxon>Ecdysozoa</taxon>
        <taxon>Arthropoda</taxon>
        <taxon>Hexapoda</taxon>
        <taxon>Insecta</taxon>
        <taxon>Pterygota</taxon>
        <taxon>Neoptera</taxon>
        <taxon>Endopterygota</taxon>
        <taxon>Coleoptera</taxon>
        <taxon>Polyphaga</taxon>
        <taxon>Cucujiformia</taxon>
        <taxon>Chrysomeloidea</taxon>
        <taxon>Chrysomelidae</taxon>
        <taxon>Galerucinae</taxon>
        <taxon>Alticini</taxon>
        <taxon>Psylliodes</taxon>
    </lineage>
</organism>
<dbReference type="EMBL" id="OV651817">
    <property type="protein sequence ID" value="CAH1110404.1"/>
    <property type="molecule type" value="Genomic_DNA"/>
</dbReference>
<feature type="compositionally biased region" description="Basic and acidic residues" evidence="1">
    <location>
        <begin position="16"/>
        <end position="38"/>
    </location>
</feature>
<feature type="region of interest" description="Disordered" evidence="1">
    <location>
        <begin position="1"/>
        <end position="99"/>
    </location>
</feature>
<evidence type="ECO:0000256" key="1">
    <source>
        <dbReference type="SAM" id="MobiDB-lite"/>
    </source>
</evidence>